<accession>A0A816I7P7</accession>
<proteinExistence type="predicted"/>
<protein>
    <submittedName>
        <fullName evidence="1">(rape) hypothetical protein</fullName>
    </submittedName>
</protein>
<dbReference type="AlphaFoldDB" id="A0A816I7P7"/>
<name>A0A816I7P7_BRANA</name>
<gene>
    <name evidence="1" type="ORF">DARMORV10_C03P13500.1</name>
</gene>
<reference evidence="1" key="1">
    <citation type="submission" date="2021-01" db="EMBL/GenBank/DDBJ databases">
        <authorList>
            <consortium name="Genoscope - CEA"/>
            <person name="William W."/>
        </authorList>
    </citation>
    <scope>NUCLEOTIDE SEQUENCE</scope>
</reference>
<evidence type="ECO:0000313" key="1">
    <source>
        <dbReference type="EMBL" id="CAF1698375.1"/>
    </source>
</evidence>
<organism evidence="1">
    <name type="scientific">Brassica napus</name>
    <name type="common">Rape</name>
    <dbReference type="NCBI Taxonomy" id="3708"/>
    <lineage>
        <taxon>Eukaryota</taxon>
        <taxon>Viridiplantae</taxon>
        <taxon>Streptophyta</taxon>
        <taxon>Embryophyta</taxon>
        <taxon>Tracheophyta</taxon>
        <taxon>Spermatophyta</taxon>
        <taxon>Magnoliopsida</taxon>
        <taxon>eudicotyledons</taxon>
        <taxon>Gunneridae</taxon>
        <taxon>Pentapetalae</taxon>
        <taxon>rosids</taxon>
        <taxon>malvids</taxon>
        <taxon>Brassicales</taxon>
        <taxon>Brassicaceae</taxon>
        <taxon>Brassiceae</taxon>
        <taxon>Brassica</taxon>
    </lineage>
</organism>
<dbReference type="EMBL" id="HG994367">
    <property type="protein sequence ID" value="CAF1698375.1"/>
    <property type="molecule type" value="Genomic_DNA"/>
</dbReference>
<dbReference type="Proteomes" id="UP001295469">
    <property type="component" value="Chromosome C03"/>
</dbReference>
<sequence>MPALRHFFFQFKKLRTWGLHCLHLHNLKQTHKAERFQAVLPACVHASNTTW</sequence>